<dbReference type="CDD" id="cd03185">
    <property type="entry name" value="GST_C_Tau"/>
    <property type="match status" value="1"/>
</dbReference>
<dbReference type="AlphaFoldDB" id="A0A1R3KL98"/>
<evidence type="ECO:0000256" key="2">
    <source>
        <dbReference type="ARBA" id="ARBA00022490"/>
    </source>
</evidence>
<dbReference type="SFLD" id="SFLDG00358">
    <property type="entry name" value="Main_(cytGST)"/>
    <property type="match status" value="1"/>
</dbReference>
<comment type="catalytic activity">
    <reaction evidence="6 7">
        <text>RX + glutathione = an S-substituted glutathione + a halide anion + H(+)</text>
        <dbReference type="Rhea" id="RHEA:16437"/>
        <dbReference type="ChEBI" id="CHEBI:15378"/>
        <dbReference type="ChEBI" id="CHEBI:16042"/>
        <dbReference type="ChEBI" id="CHEBI:17792"/>
        <dbReference type="ChEBI" id="CHEBI:57925"/>
        <dbReference type="ChEBI" id="CHEBI:90779"/>
        <dbReference type="EC" id="2.5.1.18"/>
    </reaction>
</comment>
<dbReference type="SUPFAM" id="SSF47616">
    <property type="entry name" value="GST C-terminal domain-like"/>
    <property type="match status" value="1"/>
</dbReference>
<organism evidence="9 10">
    <name type="scientific">Corchorus olitorius</name>
    <dbReference type="NCBI Taxonomy" id="93759"/>
    <lineage>
        <taxon>Eukaryota</taxon>
        <taxon>Viridiplantae</taxon>
        <taxon>Streptophyta</taxon>
        <taxon>Embryophyta</taxon>
        <taxon>Tracheophyta</taxon>
        <taxon>Spermatophyta</taxon>
        <taxon>Magnoliopsida</taxon>
        <taxon>eudicotyledons</taxon>
        <taxon>Gunneridae</taxon>
        <taxon>Pentapetalae</taxon>
        <taxon>rosids</taxon>
        <taxon>malvids</taxon>
        <taxon>Malvales</taxon>
        <taxon>Malvaceae</taxon>
        <taxon>Grewioideae</taxon>
        <taxon>Apeibeae</taxon>
        <taxon>Corchorus</taxon>
    </lineage>
</organism>
<evidence type="ECO:0000313" key="9">
    <source>
        <dbReference type="EMBL" id="OMP07863.1"/>
    </source>
</evidence>
<gene>
    <name evidence="9" type="ORF">COLO4_06991</name>
</gene>
<dbReference type="Proteomes" id="UP000187203">
    <property type="component" value="Unassembled WGS sequence"/>
</dbReference>
<comment type="similarity">
    <text evidence="5">Belongs to the GST superfamily. Tau family.</text>
</comment>
<keyword evidence="3" id="KW-0216">Detoxification</keyword>
<sequence length="202" mass="23546">MAEVKLLGTWVSPYTYRVKWALKLKGIEFDYVEEDLCYKSDLLLQHNPIHKRVPVLIHGGKPICESGIILEYIEEIWPQNSLLPSDPYERAMARFWIKFAEDKGPIMWMVGQESLEMLKMIEEEALGDKKFFGGDKINMVDIVFGLAHWLGGEKLLEANKFSGLHTWLQNFKQVPVIKENLPELDDMFAYLRRQREMSPQSN</sequence>
<comment type="caution">
    <text evidence="9">The sequence shown here is derived from an EMBL/GenBank/DDBJ whole genome shotgun (WGS) entry which is preliminary data.</text>
</comment>
<comment type="function">
    <text evidence="7">Is involved in the conjugation of reduced glutathione to a wide number of exogenous and endogenous hydrophobic electrophiles.</text>
</comment>
<evidence type="ECO:0000256" key="5">
    <source>
        <dbReference type="ARBA" id="ARBA00025743"/>
    </source>
</evidence>
<dbReference type="Gene3D" id="1.20.1050.10">
    <property type="match status" value="1"/>
</dbReference>
<dbReference type="InterPro" id="IPR036249">
    <property type="entry name" value="Thioredoxin-like_sf"/>
</dbReference>
<evidence type="ECO:0000259" key="8">
    <source>
        <dbReference type="PROSITE" id="PS50404"/>
    </source>
</evidence>
<dbReference type="InterPro" id="IPR004045">
    <property type="entry name" value="Glutathione_S-Trfase_N"/>
</dbReference>
<dbReference type="InterPro" id="IPR036282">
    <property type="entry name" value="Glutathione-S-Trfase_C_sf"/>
</dbReference>
<dbReference type="STRING" id="93759.A0A1R3KL98"/>
<evidence type="ECO:0000256" key="7">
    <source>
        <dbReference type="RuleBase" id="RU369102"/>
    </source>
</evidence>
<name>A0A1R3KL98_9ROSI</name>
<keyword evidence="4 7" id="KW-0808">Transferase</keyword>
<evidence type="ECO:0000256" key="1">
    <source>
        <dbReference type="ARBA" id="ARBA00004514"/>
    </source>
</evidence>
<dbReference type="FunFam" id="3.40.30.10:FF:000014">
    <property type="entry name" value="Tau class glutathione S-transferase"/>
    <property type="match status" value="1"/>
</dbReference>
<dbReference type="PROSITE" id="PS50404">
    <property type="entry name" value="GST_NTER"/>
    <property type="match status" value="1"/>
</dbReference>
<dbReference type="SFLD" id="SFLDG01152">
    <property type="entry name" value="Main.3:_Omega-_and_Tau-like"/>
    <property type="match status" value="1"/>
</dbReference>
<dbReference type="GO" id="GO:0005829">
    <property type="term" value="C:cytosol"/>
    <property type="evidence" value="ECO:0007669"/>
    <property type="project" value="UniProtKB-SubCell"/>
</dbReference>
<dbReference type="InterPro" id="IPR045073">
    <property type="entry name" value="Omega/Tau-like"/>
</dbReference>
<keyword evidence="2 7" id="KW-0963">Cytoplasm</keyword>
<dbReference type="InterPro" id="IPR040079">
    <property type="entry name" value="Glutathione_S-Trfase"/>
</dbReference>
<proteinExistence type="inferred from homology"/>
<dbReference type="PANTHER" id="PTHR11260:SF523">
    <property type="entry name" value="GLUTATHIONE S-TRANSFERASE"/>
    <property type="match status" value="1"/>
</dbReference>
<evidence type="ECO:0000256" key="4">
    <source>
        <dbReference type="ARBA" id="ARBA00022679"/>
    </source>
</evidence>
<dbReference type="CDD" id="cd03058">
    <property type="entry name" value="GST_N_Tau"/>
    <property type="match status" value="1"/>
</dbReference>
<keyword evidence="10" id="KW-1185">Reference proteome</keyword>
<dbReference type="EC" id="2.5.1.18" evidence="7"/>
<dbReference type="GO" id="GO:0004364">
    <property type="term" value="F:glutathione transferase activity"/>
    <property type="evidence" value="ECO:0007669"/>
    <property type="project" value="UniProtKB-UniRule"/>
</dbReference>
<dbReference type="PANTHER" id="PTHR11260">
    <property type="entry name" value="GLUTATHIONE S-TRANSFERASE, GST, SUPERFAMILY, GST DOMAIN CONTAINING"/>
    <property type="match status" value="1"/>
</dbReference>
<protein>
    <recommendedName>
        <fullName evidence="7">Glutathione S-transferase</fullName>
        <ecNumber evidence="7">2.5.1.18</ecNumber>
    </recommendedName>
</protein>
<accession>A0A1R3KL98</accession>
<evidence type="ECO:0000256" key="3">
    <source>
        <dbReference type="ARBA" id="ARBA00022575"/>
    </source>
</evidence>
<comment type="subcellular location">
    <subcellularLocation>
        <location evidence="1 7">Cytoplasm</location>
        <location evidence="1 7">Cytosol</location>
    </subcellularLocation>
</comment>
<dbReference type="GO" id="GO:0009407">
    <property type="term" value="P:toxin catabolic process"/>
    <property type="evidence" value="ECO:0007669"/>
    <property type="project" value="UniProtKB-ARBA"/>
</dbReference>
<evidence type="ECO:0000256" key="6">
    <source>
        <dbReference type="ARBA" id="ARBA00047960"/>
    </source>
</evidence>
<dbReference type="Pfam" id="PF02798">
    <property type="entry name" value="GST_N"/>
    <property type="match status" value="1"/>
</dbReference>
<feature type="domain" description="GST N-terminal" evidence="8">
    <location>
        <begin position="2"/>
        <end position="81"/>
    </location>
</feature>
<dbReference type="InterPro" id="IPR045074">
    <property type="entry name" value="GST_C_Tau"/>
</dbReference>
<dbReference type="Gene3D" id="3.40.30.10">
    <property type="entry name" value="Glutaredoxin"/>
    <property type="match status" value="1"/>
</dbReference>
<dbReference type="GO" id="GO:0006749">
    <property type="term" value="P:glutathione metabolic process"/>
    <property type="evidence" value="ECO:0007669"/>
    <property type="project" value="InterPro"/>
</dbReference>
<evidence type="ECO:0000313" key="10">
    <source>
        <dbReference type="Proteomes" id="UP000187203"/>
    </source>
</evidence>
<dbReference type="EMBL" id="AWUE01013018">
    <property type="protein sequence ID" value="OMP07863.1"/>
    <property type="molecule type" value="Genomic_DNA"/>
</dbReference>
<dbReference type="SUPFAM" id="SSF52833">
    <property type="entry name" value="Thioredoxin-like"/>
    <property type="match status" value="1"/>
</dbReference>
<reference evidence="10" key="1">
    <citation type="submission" date="2013-09" db="EMBL/GenBank/DDBJ databases">
        <title>Corchorus olitorius genome sequencing.</title>
        <authorList>
            <person name="Alam M."/>
            <person name="Haque M.S."/>
            <person name="Islam M.S."/>
            <person name="Emdad E.M."/>
            <person name="Islam M.M."/>
            <person name="Ahmed B."/>
            <person name="Halim A."/>
            <person name="Hossen Q.M.M."/>
            <person name="Hossain M.Z."/>
            <person name="Ahmed R."/>
            <person name="Khan M.M."/>
            <person name="Islam R."/>
            <person name="Rashid M.M."/>
            <person name="Khan S.A."/>
            <person name="Rahman M.S."/>
            <person name="Alam M."/>
            <person name="Yahiya A.S."/>
            <person name="Khan M.S."/>
            <person name="Azam M.S."/>
            <person name="Haque T."/>
            <person name="Lashkar M.Z.H."/>
            <person name="Akhand A.I."/>
            <person name="Morshed G."/>
            <person name="Roy S."/>
            <person name="Uddin K.S."/>
            <person name="Rabeya T."/>
            <person name="Hossain A.S."/>
            <person name="Chowdhury A."/>
            <person name="Snigdha A.R."/>
            <person name="Mortoza M.S."/>
            <person name="Matin S.A."/>
            <person name="Hoque S.M.E."/>
            <person name="Islam M.K."/>
            <person name="Roy D.K."/>
            <person name="Haider R."/>
            <person name="Moosa M.M."/>
            <person name="Elias S.M."/>
            <person name="Hasan A.M."/>
            <person name="Jahan S."/>
            <person name="Shafiuddin M."/>
            <person name="Mahmood N."/>
            <person name="Shommy N.S."/>
        </authorList>
    </citation>
    <scope>NUCLEOTIDE SEQUENCE [LARGE SCALE GENOMIC DNA]</scope>
    <source>
        <strain evidence="10">cv. O-4</strain>
    </source>
</reference>
<dbReference type="SFLD" id="SFLDS00019">
    <property type="entry name" value="Glutathione_Transferase_(cytos"/>
    <property type="match status" value="1"/>
</dbReference>
<dbReference type="OrthoDB" id="4951845at2759"/>